<dbReference type="AlphaFoldDB" id="A0A8S4NKV1"/>
<dbReference type="CDD" id="cd00054">
    <property type="entry name" value="EGF_CA"/>
    <property type="match status" value="1"/>
</dbReference>
<evidence type="ECO:0000313" key="8">
    <source>
        <dbReference type="Proteomes" id="UP000749559"/>
    </source>
</evidence>
<dbReference type="Gene3D" id="2.10.25.10">
    <property type="entry name" value="Laminin"/>
    <property type="match status" value="2"/>
</dbReference>
<accession>A0A8S4NKV1</accession>
<dbReference type="InterPro" id="IPR000742">
    <property type="entry name" value="EGF"/>
</dbReference>
<keyword evidence="3" id="KW-0677">Repeat</keyword>
<evidence type="ECO:0000313" key="7">
    <source>
        <dbReference type="EMBL" id="CAH1781401.1"/>
    </source>
</evidence>
<proteinExistence type="predicted"/>
<dbReference type="PANTHER" id="PTHR24044">
    <property type="entry name" value="NOTCH LIGAND FAMILY MEMBER"/>
    <property type="match status" value="1"/>
</dbReference>
<dbReference type="InterPro" id="IPR050906">
    <property type="entry name" value="Notch_signaling"/>
</dbReference>
<keyword evidence="8" id="KW-1185">Reference proteome</keyword>
<dbReference type="SMART" id="SM00181">
    <property type="entry name" value="EGF"/>
    <property type="match status" value="2"/>
</dbReference>
<dbReference type="SUPFAM" id="SSF57196">
    <property type="entry name" value="EGF/Laminin"/>
    <property type="match status" value="2"/>
</dbReference>
<dbReference type="InterPro" id="IPR000152">
    <property type="entry name" value="EGF-type_Asp/Asn_hydroxyl_site"/>
</dbReference>
<reference evidence="7" key="1">
    <citation type="submission" date="2022-03" db="EMBL/GenBank/DDBJ databases">
        <authorList>
            <person name="Martin C."/>
        </authorList>
    </citation>
    <scope>NUCLEOTIDE SEQUENCE</scope>
</reference>
<comment type="caution">
    <text evidence="5">Lacks conserved residue(s) required for the propagation of feature annotation.</text>
</comment>
<dbReference type="Pfam" id="PF00008">
    <property type="entry name" value="EGF"/>
    <property type="match status" value="2"/>
</dbReference>
<keyword evidence="2" id="KW-0732">Signal</keyword>
<keyword evidence="1 5" id="KW-0245">EGF-like domain</keyword>
<name>A0A8S4NKV1_OWEFU</name>
<feature type="non-terminal residue" evidence="7">
    <location>
        <position position="99"/>
    </location>
</feature>
<dbReference type="EMBL" id="CAIIXF020000004">
    <property type="protein sequence ID" value="CAH1781401.1"/>
    <property type="molecule type" value="Genomic_DNA"/>
</dbReference>
<protein>
    <recommendedName>
        <fullName evidence="6">EGF-like domain-containing protein</fullName>
    </recommendedName>
</protein>
<feature type="disulfide bond" evidence="5">
    <location>
        <begin position="20"/>
        <end position="29"/>
    </location>
</feature>
<dbReference type="FunFam" id="2.10.25.10:FF:000066">
    <property type="entry name" value="FAT atypical cadherin 4"/>
    <property type="match status" value="1"/>
</dbReference>
<evidence type="ECO:0000256" key="5">
    <source>
        <dbReference type="PROSITE-ProRule" id="PRU00076"/>
    </source>
</evidence>
<gene>
    <name evidence="7" type="ORF">OFUS_LOCUS7982</name>
</gene>
<keyword evidence="4 5" id="KW-1015">Disulfide bond</keyword>
<dbReference type="PROSITE" id="PS00010">
    <property type="entry name" value="ASX_HYDROXYL"/>
    <property type="match status" value="1"/>
</dbReference>
<evidence type="ECO:0000256" key="3">
    <source>
        <dbReference type="ARBA" id="ARBA00022737"/>
    </source>
</evidence>
<evidence type="ECO:0000256" key="4">
    <source>
        <dbReference type="ARBA" id="ARBA00023157"/>
    </source>
</evidence>
<evidence type="ECO:0000256" key="2">
    <source>
        <dbReference type="ARBA" id="ARBA00022729"/>
    </source>
</evidence>
<feature type="domain" description="EGF-like" evidence="6">
    <location>
        <begin position="1"/>
        <end position="30"/>
    </location>
</feature>
<comment type="caution">
    <text evidence="7">The sequence shown here is derived from an EMBL/GenBank/DDBJ whole genome shotgun (WGS) entry which is preliminary data.</text>
</comment>
<feature type="disulfide bond" evidence="5">
    <location>
        <begin position="57"/>
        <end position="66"/>
    </location>
</feature>
<feature type="non-terminal residue" evidence="7">
    <location>
        <position position="1"/>
    </location>
</feature>
<dbReference type="Proteomes" id="UP000749559">
    <property type="component" value="Unassembled WGS sequence"/>
</dbReference>
<feature type="domain" description="EGF-like" evidence="6">
    <location>
        <begin position="31"/>
        <end position="67"/>
    </location>
</feature>
<sequence length="99" mass="10602">NPCKNSGVCMNSTEGYICQCRPGWSGPTCERCTPNPCKNGGTCKASSSMKPGIACYCTPDWQGAMCDTPKKQDAPNIVLVITDALGYNDVGFRNPKFVT</sequence>
<evidence type="ECO:0000259" key="6">
    <source>
        <dbReference type="PROSITE" id="PS50026"/>
    </source>
</evidence>
<dbReference type="PROSITE" id="PS00022">
    <property type="entry name" value="EGF_1"/>
    <property type="match status" value="2"/>
</dbReference>
<evidence type="ECO:0000256" key="1">
    <source>
        <dbReference type="ARBA" id="ARBA00022536"/>
    </source>
</evidence>
<dbReference type="PROSITE" id="PS50026">
    <property type="entry name" value="EGF_3"/>
    <property type="match status" value="2"/>
</dbReference>
<dbReference type="OrthoDB" id="5953235at2759"/>
<organism evidence="7 8">
    <name type="scientific">Owenia fusiformis</name>
    <name type="common">Polychaete worm</name>
    <dbReference type="NCBI Taxonomy" id="6347"/>
    <lineage>
        <taxon>Eukaryota</taxon>
        <taxon>Metazoa</taxon>
        <taxon>Spiralia</taxon>
        <taxon>Lophotrochozoa</taxon>
        <taxon>Annelida</taxon>
        <taxon>Polychaeta</taxon>
        <taxon>Sedentaria</taxon>
        <taxon>Canalipalpata</taxon>
        <taxon>Sabellida</taxon>
        <taxon>Oweniida</taxon>
        <taxon>Oweniidae</taxon>
        <taxon>Owenia</taxon>
    </lineage>
</organism>